<dbReference type="InterPro" id="IPR014710">
    <property type="entry name" value="RmlC-like_jellyroll"/>
</dbReference>
<reference evidence="2 3" key="1">
    <citation type="journal article" date="2014" name="Genome Announc.">
        <title>Genome Sequence and Methylome of Soil Bacterium Gemmatirosa kalamazoonensis KBS708T, a Member of the Rarely Cultivated Gemmatimonadetes Phylum.</title>
        <authorList>
            <person name="Debruyn J.M."/>
            <person name="Radosevich M."/>
            <person name="Wommack K.E."/>
            <person name="Polson S.W."/>
            <person name="Hauser L.J."/>
            <person name="Fawaz M.N."/>
            <person name="Korlach J."/>
            <person name="Tsai Y.C."/>
        </authorList>
    </citation>
    <scope>NUCLEOTIDE SEQUENCE [LARGE SCALE GENOMIC DNA]</scope>
    <source>
        <strain evidence="2 3">KBS708</strain>
    </source>
</reference>
<dbReference type="InterPro" id="IPR053146">
    <property type="entry name" value="QDO-like"/>
</dbReference>
<dbReference type="AlphaFoldDB" id="W0RDX7"/>
<dbReference type="SUPFAM" id="SSF51182">
    <property type="entry name" value="RmlC-like cupins"/>
    <property type="match status" value="1"/>
</dbReference>
<dbReference type="Proteomes" id="UP000019151">
    <property type="component" value="Chromosome"/>
</dbReference>
<dbReference type="InterPro" id="IPR013096">
    <property type="entry name" value="Cupin_2"/>
</dbReference>
<feature type="domain" description="Cupin type-2" evidence="1">
    <location>
        <begin position="40"/>
        <end position="101"/>
    </location>
</feature>
<gene>
    <name evidence="2" type="ORF">J421_1474</name>
</gene>
<dbReference type="Pfam" id="PF07883">
    <property type="entry name" value="Cupin_2"/>
    <property type="match status" value="1"/>
</dbReference>
<dbReference type="InParanoid" id="W0RDX7"/>
<dbReference type="PANTHER" id="PTHR36440:SF1">
    <property type="entry name" value="PUTATIVE (AFU_ORTHOLOGUE AFUA_8G07350)-RELATED"/>
    <property type="match status" value="1"/>
</dbReference>
<dbReference type="InterPro" id="IPR011051">
    <property type="entry name" value="RmlC_Cupin_sf"/>
</dbReference>
<dbReference type="PANTHER" id="PTHR36440">
    <property type="entry name" value="PUTATIVE (AFU_ORTHOLOGUE AFUA_8G07350)-RELATED"/>
    <property type="match status" value="1"/>
</dbReference>
<protein>
    <submittedName>
        <fullName evidence="2">Cupin 2 conserved barrel domain protein</fullName>
    </submittedName>
</protein>
<name>W0RDX7_9BACT</name>
<sequence>MIPALLAAPGAGTAAPIRRFHTTVRVRAEASGGAASVLEHTLQPGCVAMPVHRHPGATEVLHVLDGALVLWLDGAELDAPAGASVVIPAGAAHTFWVSPDAPSAARALAVFAPGGMERYFEAVAAHVPPPGAGRGPDMAGVLDASVRHGVEVDMGSLYELIGRHGLALA</sequence>
<dbReference type="OrthoDB" id="9791637at2"/>
<dbReference type="STRING" id="861299.J421_1474"/>
<proteinExistence type="predicted"/>
<dbReference type="EMBL" id="CP007128">
    <property type="protein sequence ID" value="AHG89011.1"/>
    <property type="molecule type" value="Genomic_DNA"/>
</dbReference>
<dbReference type="Gene3D" id="2.60.120.10">
    <property type="entry name" value="Jelly Rolls"/>
    <property type="match status" value="1"/>
</dbReference>
<dbReference type="HOGENOM" id="CLU_103066_6_2_0"/>
<evidence type="ECO:0000313" key="3">
    <source>
        <dbReference type="Proteomes" id="UP000019151"/>
    </source>
</evidence>
<dbReference type="RefSeq" id="WP_025410529.1">
    <property type="nucleotide sequence ID" value="NZ_CP007128.1"/>
</dbReference>
<accession>W0RDX7</accession>
<keyword evidence="3" id="KW-1185">Reference proteome</keyword>
<dbReference type="eggNOG" id="COG1917">
    <property type="taxonomic scope" value="Bacteria"/>
</dbReference>
<evidence type="ECO:0000259" key="1">
    <source>
        <dbReference type="Pfam" id="PF07883"/>
    </source>
</evidence>
<dbReference type="KEGG" id="gba:J421_1474"/>
<evidence type="ECO:0000313" key="2">
    <source>
        <dbReference type="EMBL" id="AHG89011.1"/>
    </source>
</evidence>
<organism evidence="2 3">
    <name type="scientific">Gemmatirosa kalamazoonensis</name>
    <dbReference type="NCBI Taxonomy" id="861299"/>
    <lineage>
        <taxon>Bacteria</taxon>
        <taxon>Pseudomonadati</taxon>
        <taxon>Gemmatimonadota</taxon>
        <taxon>Gemmatimonadia</taxon>
        <taxon>Gemmatimonadales</taxon>
        <taxon>Gemmatimonadaceae</taxon>
        <taxon>Gemmatirosa</taxon>
    </lineage>
</organism>